<dbReference type="PANTHER" id="PTHR46039">
    <property type="entry name" value="SUCROSE-PHOSPHATE SYNTHASE 3-RELATED"/>
    <property type="match status" value="1"/>
</dbReference>
<evidence type="ECO:0008006" key="4">
    <source>
        <dbReference type="Google" id="ProtNLM"/>
    </source>
</evidence>
<dbReference type="Gene3D" id="3.40.50.2000">
    <property type="entry name" value="Glycogen Phosphorylase B"/>
    <property type="match status" value="1"/>
</dbReference>
<dbReference type="PANTHER" id="PTHR46039:SF2">
    <property type="entry name" value="SUCROSE-PHOSPHATE SYNTHASE 1"/>
    <property type="match status" value="1"/>
</dbReference>
<keyword evidence="1" id="KW-0328">Glycosyltransferase</keyword>
<dbReference type="Gramene" id="MELO3C025824.2.1">
    <property type="protein sequence ID" value="MELO3C025824.2.1"/>
    <property type="gene ID" value="MELO3C025824.2"/>
</dbReference>
<proteinExistence type="predicted"/>
<accession>A0A9I9DXQ1</accession>
<evidence type="ECO:0000256" key="2">
    <source>
        <dbReference type="ARBA" id="ARBA00022679"/>
    </source>
</evidence>
<dbReference type="EnsemblPlants" id="MELO3C025824.2.1">
    <property type="protein sequence ID" value="MELO3C025824.2.1"/>
    <property type="gene ID" value="MELO3C025824.2"/>
</dbReference>
<evidence type="ECO:0000313" key="3">
    <source>
        <dbReference type="EnsemblPlants" id="MELO3C025824.2.1"/>
    </source>
</evidence>
<dbReference type="GO" id="GO:0016757">
    <property type="term" value="F:glycosyltransferase activity"/>
    <property type="evidence" value="ECO:0007669"/>
    <property type="project" value="UniProtKB-KW"/>
</dbReference>
<evidence type="ECO:0000256" key="1">
    <source>
        <dbReference type="ARBA" id="ARBA00022676"/>
    </source>
</evidence>
<dbReference type="InterPro" id="IPR044161">
    <property type="entry name" value="SPS"/>
</dbReference>
<organism evidence="3">
    <name type="scientific">Cucumis melo</name>
    <name type="common">Muskmelon</name>
    <dbReference type="NCBI Taxonomy" id="3656"/>
    <lineage>
        <taxon>Eukaryota</taxon>
        <taxon>Viridiplantae</taxon>
        <taxon>Streptophyta</taxon>
        <taxon>Embryophyta</taxon>
        <taxon>Tracheophyta</taxon>
        <taxon>Spermatophyta</taxon>
        <taxon>Magnoliopsida</taxon>
        <taxon>eudicotyledons</taxon>
        <taxon>Gunneridae</taxon>
        <taxon>Pentapetalae</taxon>
        <taxon>rosids</taxon>
        <taxon>fabids</taxon>
        <taxon>Cucurbitales</taxon>
        <taxon>Cucurbitaceae</taxon>
        <taxon>Benincaseae</taxon>
        <taxon>Cucumis</taxon>
    </lineage>
</organism>
<dbReference type="AlphaFoldDB" id="A0A9I9DXQ1"/>
<sequence>MLLLNLQFDQYRPDNSPNNLSNKNPRNCLLMCHFAVAHRLPIVATKNGGPVDIHRVLDSGSLVDPHDQQSIVNTLLKLVVEKHLWARCKQNGLKNINLFSWPENCKTYL</sequence>
<dbReference type="SUPFAM" id="SSF53756">
    <property type="entry name" value="UDP-Glycosyltransferase/glycogen phosphorylase"/>
    <property type="match status" value="1"/>
</dbReference>
<protein>
    <recommendedName>
        <fullName evidence="4">Sucrose-phosphate synthase</fullName>
    </recommendedName>
</protein>
<keyword evidence="2" id="KW-0808">Transferase</keyword>
<name>A0A9I9DXQ1_CUCME</name>
<reference evidence="3" key="1">
    <citation type="submission" date="2023-03" db="UniProtKB">
        <authorList>
            <consortium name="EnsemblPlants"/>
        </authorList>
    </citation>
    <scope>IDENTIFICATION</scope>
</reference>